<feature type="domain" description="MYND-type" evidence="5">
    <location>
        <begin position="61"/>
        <end position="102"/>
    </location>
</feature>
<evidence type="ECO:0000313" key="6">
    <source>
        <dbReference type="EMBL" id="KAF9485991.1"/>
    </source>
</evidence>
<dbReference type="EMBL" id="MU155132">
    <property type="protein sequence ID" value="KAF9485991.1"/>
    <property type="molecule type" value="Genomic_DNA"/>
</dbReference>
<dbReference type="Gene3D" id="6.10.140.2220">
    <property type="match status" value="1"/>
</dbReference>
<protein>
    <recommendedName>
        <fullName evidence="5">MYND-type domain-containing protein</fullName>
    </recommendedName>
</protein>
<accession>A0A9P6CZ52</accession>
<gene>
    <name evidence="6" type="ORF">BDN70DRAFT_870477</name>
</gene>
<sequence>MSTPNLQDVALLKRRLEVAASIEMTYPDWFMTAYGRPKFVLSEPDVAADIKREKRHICHICTGCQKVDSIEEPFKRCGQCLQDYYCSKECQKLDWPQHKMRCRQSVRQKRYESIVKAIEANKECMGYLKIATILLCKLLDSPDPSKEPFTCLVHLGIEPTNIIDFARFRGEMGPDNIPDSAEKIKGMVQVNNVGPLPAGLIDMNPLIGQWKVKKADADAEGFYKDPVGVMIFMLGDPARAGVVSVPVHITSLFMDIARKAPPFQQIIGGLSRTMTLDISTCIECINIAIRRDTTNKFLLRKEMNQDDIKIIKNSTTDEHEDESLGVKLLRGRMVREYIYRVLLGLQVPPE</sequence>
<dbReference type="Proteomes" id="UP000807469">
    <property type="component" value="Unassembled WGS sequence"/>
</dbReference>
<dbReference type="Pfam" id="PF26632">
    <property type="entry name" value="DUF8205"/>
    <property type="match status" value="1"/>
</dbReference>
<dbReference type="SUPFAM" id="SSF144232">
    <property type="entry name" value="HIT/MYND zinc finger-like"/>
    <property type="match status" value="1"/>
</dbReference>
<keyword evidence="3" id="KW-0862">Zinc</keyword>
<dbReference type="OrthoDB" id="5231159at2759"/>
<dbReference type="InterPro" id="IPR002893">
    <property type="entry name" value="Znf_MYND"/>
</dbReference>
<organism evidence="6 7">
    <name type="scientific">Pholiota conissans</name>
    <dbReference type="NCBI Taxonomy" id="109636"/>
    <lineage>
        <taxon>Eukaryota</taxon>
        <taxon>Fungi</taxon>
        <taxon>Dikarya</taxon>
        <taxon>Basidiomycota</taxon>
        <taxon>Agaricomycotina</taxon>
        <taxon>Agaricomycetes</taxon>
        <taxon>Agaricomycetidae</taxon>
        <taxon>Agaricales</taxon>
        <taxon>Agaricineae</taxon>
        <taxon>Strophariaceae</taxon>
        <taxon>Pholiota</taxon>
    </lineage>
</organism>
<evidence type="ECO:0000313" key="7">
    <source>
        <dbReference type="Proteomes" id="UP000807469"/>
    </source>
</evidence>
<comment type="caution">
    <text evidence="6">The sequence shown here is derived from an EMBL/GenBank/DDBJ whole genome shotgun (WGS) entry which is preliminary data.</text>
</comment>
<keyword evidence="7" id="KW-1185">Reference proteome</keyword>
<dbReference type="AlphaFoldDB" id="A0A9P6CZ52"/>
<evidence type="ECO:0000256" key="2">
    <source>
        <dbReference type="ARBA" id="ARBA00022771"/>
    </source>
</evidence>
<reference evidence="6" key="1">
    <citation type="submission" date="2020-11" db="EMBL/GenBank/DDBJ databases">
        <authorList>
            <consortium name="DOE Joint Genome Institute"/>
            <person name="Ahrendt S."/>
            <person name="Riley R."/>
            <person name="Andreopoulos W."/>
            <person name="Labutti K."/>
            <person name="Pangilinan J."/>
            <person name="Ruiz-Duenas F.J."/>
            <person name="Barrasa J.M."/>
            <person name="Sanchez-Garcia M."/>
            <person name="Camarero S."/>
            <person name="Miyauchi S."/>
            <person name="Serrano A."/>
            <person name="Linde D."/>
            <person name="Babiker R."/>
            <person name="Drula E."/>
            <person name="Ayuso-Fernandez I."/>
            <person name="Pacheco R."/>
            <person name="Padilla G."/>
            <person name="Ferreira P."/>
            <person name="Barriuso J."/>
            <person name="Kellner H."/>
            <person name="Castanera R."/>
            <person name="Alfaro M."/>
            <person name="Ramirez L."/>
            <person name="Pisabarro A.G."/>
            <person name="Kuo A."/>
            <person name="Tritt A."/>
            <person name="Lipzen A."/>
            <person name="He G."/>
            <person name="Yan M."/>
            <person name="Ng V."/>
            <person name="Cullen D."/>
            <person name="Martin F."/>
            <person name="Rosso M.-N."/>
            <person name="Henrissat B."/>
            <person name="Hibbett D."/>
            <person name="Martinez A.T."/>
            <person name="Grigoriev I.V."/>
        </authorList>
    </citation>
    <scope>NUCLEOTIDE SEQUENCE</scope>
    <source>
        <strain evidence="6">CIRM-BRFM 674</strain>
    </source>
</reference>
<keyword evidence="1" id="KW-0479">Metal-binding</keyword>
<proteinExistence type="predicted"/>
<dbReference type="InterPro" id="IPR058518">
    <property type="entry name" value="DUF8205"/>
</dbReference>
<dbReference type="GO" id="GO:0008270">
    <property type="term" value="F:zinc ion binding"/>
    <property type="evidence" value="ECO:0007669"/>
    <property type="project" value="UniProtKB-KW"/>
</dbReference>
<evidence type="ECO:0000256" key="4">
    <source>
        <dbReference type="PROSITE-ProRule" id="PRU00134"/>
    </source>
</evidence>
<evidence type="ECO:0000256" key="3">
    <source>
        <dbReference type="ARBA" id="ARBA00022833"/>
    </source>
</evidence>
<evidence type="ECO:0000256" key="1">
    <source>
        <dbReference type="ARBA" id="ARBA00022723"/>
    </source>
</evidence>
<evidence type="ECO:0000259" key="5">
    <source>
        <dbReference type="PROSITE" id="PS50865"/>
    </source>
</evidence>
<dbReference type="Pfam" id="PF01753">
    <property type="entry name" value="zf-MYND"/>
    <property type="match status" value="1"/>
</dbReference>
<name>A0A9P6CZ52_9AGAR</name>
<keyword evidence="2 4" id="KW-0863">Zinc-finger</keyword>
<dbReference type="PROSITE" id="PS50865">
    <property type="entry name" value="ZF_MYND_2"/>
    <property type="match status" value="1"/>
</dbReference>